<name>A0A0L8FIP6_OCTBM</name>
<dbReference type="Pfam" id="PF00092">
    <property type="entry name" value="VWA"/>
    <property type="match status" value="1"/>
</dbReference>
<feature type="signal peptide" evidence="1">
    <location>
        <begin position="1"/>
        <end position="20"/>
    </location>
</feature>
<keyword evidence="1" id="KW-0732">Signal</keyword>
<dbReference type="PROSITE" id="PS50234">
    <property type="entry name" value="VWFA"/>
    <property type="match status" value="1"/>
</dbReference>
<evidence type="ECO:0000313" key="4">
    <source>
        <dbReference type="EMBL" id="KOF63557.1"/>
    </source>
</evidence>
<dbReference type="PANTHER" id="PTHR10338:SF108">
    <property type="entry name" value="INTER-ALPHA-TRYPSIN INHIBITOR HEAVY CHAIN H4-LIKE PROTEIN"/>
    <property type="match status" value="1"/>
</dbReference>
<dbReference type="EMBL" id="KQ430875">
    <property type="protein sequence ID" value="KOF63557.1"/>
    <property type="molecule type" value="Genomic_DNA"/>
</dbReference>
<evidence type="ECO:0000259" key="2">
    <source>
        <dbReference type="PROSITE" id="PS50234"/>
    </source>
</evidence>
<feature type="domain" description="VWFA" evidence="2">
    <location>
        <begin position="273"/>
        <end position="455"/>
    </location>
</feature>
<dbReference type="PROSITE" id="PS51468">
    <property type="entry name" value="VIT"/>
    <property type="match status" value="1"/>
</dbReference>
<dbReference type="InterPro" id="IPR013694">
    <property type="entry name" value="VIT"/>
</dbReference>
<gene>
    <name evidence="4" type="ORF">OCBIM_22018789mg</name>
</gene>
<dbReference type="InterPro" id="IPR002035">
    <property type="entry name" value="VWF_A"/>
</dbReference>
<reference evidence="4" key="1">
    <citation type="submission" date="2015-07" db="EMBL/GenBank/DDBJ databases">
        <title>MeaNS - Measles Nucleotide Surveillance Program.</title>
        <authorList>
            <person name="Tran T."/>
            <person name="Druce J."/>
        </authorList>
    </citation>
    <scope>NUCLEOTIDE SEQUENCE</scope>
    <source>
        <strain evidence="4">UCB-OBI-ISO-001</strain>
        <tissue evidence="4">Gonad</tissue>
    </source>
</reference>
<accession>A0A0L8FIP6</accession>
<proteinExistence type="predicted"/>
<dbReference type="InterPro" id="IPR050934">
    <property type="entry name" value="ITIH"/>
</dbReference>
<dbReference type="SMART" id="SM00609">
    <property type="entry name" value="VIT"/>
    <property type="match status" value="1"/>
</dbReference>
<dbReference type="SUPFAM" id="SSF53300">
    <property type="entry name" value="vWA-like"/>
    <property type="match status" value="1"/>
</dbReference>
<dbReference type="PANTHER" id="PTHR10338">
    <property type="entry name" value="INTER-ALPHA-TRYPSIN INHIBITOR HEAVY CHAIN FAMILY MEMBER"/>
    <property type="match status" value="1"/>
</dbReference>
<sequence>MVPRLFLVLVVFHLGITAYGKQTMKATLKSLHAISDIRYRYATTLVSLKYYNTYNFAVTADLHVNMPRHSFISNFSMEIDGNVTVGEVKQKSEAKRIYDHAIKTGQSAGYVAVEHRFTNVFDISVNVEPQKYIVYNLTYQELLTRENNKYRHVIHLSNGGIIDDFLIEVFIKEPQDIINVSVPEIKDDKARDFLETNGLEYVSVDYVNSKEVYIKYNPNRKQQEEISKENGIVGLFKVAYDVNRANNSNFIYAVDGYFVHFFTADFLKPLRKHIIFILDVSGSMSGTKILQLKEAMENILDQLDPELDKFIIGKFSSDVVWMENNFLPARKEYIKRAKTYIRNISASGGTNIDAALLESIVKHKSTDERVLSTKIKNIIIFLTDGHPTVGVSSTEMIKKNVREANEEISLFTLGFGEDYDHKFLREIAAENGGFTRKIYVDSDSSLQIENLYKEISNILLKDITFVYLDGAVNTSTSTFSNYFKGSELVVSGILRDKTQLTMHLNVNKTDNTGRSADTLKVGINLSGIGDDFTLFDDLPENPELTSIQSLSKITEKTYAYLTLKQLLKEERTHHVKSEILDLALKYNFVTPLTAMVVTKSKIKEKRFDENDNDSSGVRRSKYINTLAIAFET</sequence>
<organism evidence="4">
    <name type="scientific">Octopus bimaculoides</name>
    <name type="common">California two-spotted octopus</name>
    <dbReference type="NCBI Taxonomy" id="37653"/>
    <lineage>
        <taxon>Eukaryota</taxon>
        <taxon>Metazoa</taxon>
        <taxon>Spiralia</taxon>
        <taxon>Lophotrochozoa</taxon>
        <taxon>Mollusca</taxon>
        <taxon>Cephalopoda</taxon>
        <taxon>Coleoidea</taxon>
        <taxon>Octopodiformes</taxon>
        <taxon>Octopoda</taxon>
        <taxon>Incirrata</taxon>
        <taxon>Octopodidae</taxon>
        <taxon>Octopus</taxon>
    </lineage>
</organism>
<dbReference type="AlphaFoldDB" id="A0A0L8FIP6"/>
<dbReference type="Pfam" id="PF08487">
    <property type="entry name" value="VIT"/>
    <property type="match status" value="1"/>
</dbReference>
<feature type="chain" id="PRO_5005582416" description="VWFA domain-containing protein" evidence="1">
    <location>
        <begin position="21"/>
        <end position="632"/>
    </location>
</feature>
<protein>
    <recommendedName>
        <fullName evidence="5">VWFA domain-containing protein</fullName>
    </recommendedName>
</protein>
<dbReference type="Gene3D" id="3.40.50.410">
    <property type="entry name" value="von Willebrand factor, type A domain"/>
    <property type="match status" value="1"/>
</dbReference>
<evidence type="ECO:0000256" key="1">
    <source>
        <dbReference type="SAM" id="SignalP"/>
    </source>
</evidence>
<feature type="domain" description="VIT" evidence="3">
    <location>
        <begin position="12"/>
        <end position="141"/>
    </location>
</feature>
<evidence type="ECO:0000259" key="3">
    <source>
        <dbReference type="PROSITE" id="PS51468"/>
    </source>
</evidence>
<dbReference type="InterPro" id="IPR036465">
    <property type="entry name" value="vWFA_dom_sf"/>
</dbReference>
<dbReference type="OrthoDB" id="299997at2759"/>
<evidence type="ECO:0008006" key="5">
    <source>
        <dbReference type="Google" id="ProtNLM"/>
    </source>
</evidence>
<dbReference type="SMART" id="SM00327">
    <property type="entry name" value="VWA"/>
    <property type="match status" value="1"/>
</dbReference>